<proteinExistence type="predicted"/>
<evidence type="ECO:0000256" key="1">
    <source>
        <dbReference type="SAM" id="Phobius"/>
    </source>
</evidence>
<organism evidence="2 3">
    <name type="scientific">Candidatus Gottesmanbacteria bacterium GW2011_GWA2_47_9</name>
    <dbReference type="NCBI Taxonomy" id="1618445"/>
    <lineage>
        <taxon>Bacteria</taxon>
        <taxon>Candidatus Gottesmaniibacteriota</taxon>
    </lineage>
</organism>
<feature type="transmembrane region" description="Helical" evidence="1">
    <location>
        <begin position="117"/>
        <end position="136"/>
    </location>
</feature>
<dbReference type="AlphaFoldDB" id="A0A0G1TYF3"/>
<dbReference type="EMBL" id="LCOY01000048">
    <property type="protein sequence ID" value="KKU86789.1"/>
    <property type="molecule type" value="Genomic_DNA"/>
</dbReference>
<protein>
    <submittedName>
        <fullName evidence="2">Uncharacterized protein</fullName>
    </submittedName>
</protein>
<feature type="transmembrane region" description="Helical" evidence="1">
    <location>
        <begin position="148"/>
        <end position="168"/>
    </location>
</feature>
<evidence type="ECO:0000313" key="2">
    <source>
        <dbReference type="EMBL" id="KKU86789.1"/>
    </source>
</evidence>
<accession>A0A0G1TYF3</accession>
<gene>
    <name evidence="2" type="ORF">UY16_C0048G0004</name>
</gene>
<reference evidence="2 3" key="1">
    <citation type="journal article" date="2015" name="Nature">
        <title>rRNA introns, odd ribosomes, and small enigmatic genomes across a large radiation of phyla.</title>
        <authorList>
            <person name="Brown C.T."/>
            <person name="Hug L.A."/>
            <person name="Thomas B.C."/>
            <person name="Sharon I."/>
            <person name="Castelle C.J."/>
            <person name="Singh A."/>
            <person name="Wilkins M.J."/>
            <person name="Williams K.H."/>
            <person name="Banfield J.F."/>
        </authorList>
    </citation>
    <scope>NUCLEOTIDE SEQUENCE [LARGE SCALE GENOMIC DNA]</scope>
</reference>
<feature type="transmembrane region" description="Helical" evidence="1">
    <location>
        <begin position="61"/>
        <end position="80"/>
    </location>
</feature>
<name>A0A0G1TYF3_9BACT</name>
<evidence type="ECO:0000313" key="3">
    <source>
        <dbReference type="Proteomes" id="UP000034739"/>
    </source>
</evidence>
<keyword evidence="1" id="KW-1133">Transmembrane helix</keyword>
<comment type="caution">
    <text evidence="2">The sequence shown here is derived from an EMBL/GenBank/DDBJ whole genome shotgun (WGS) entry which is preliminary data.</text>
</comment>
<keyword evidence="1" id="KW-0812">Transmembrane</keyword>
<dbReference type="Proteomes" id="UP000034739">
    <property type="component" value="Unassembled WGS sequence"/>
</dbReference>
<feature type="transmembrane region" description="Helical" evidence="1">
    <location>
        <begin position="86"/>
        <end position="105"/>
    </location>
</feature>
<sequence length="176" mass="20283">MILSQYLILASEFVQHITMIVLVGFMVTECVACYASLVSSRAGLFDVEEEARFRKQKREHLLLLVAVILATLWFIVEFFVNENPWYHLFLHTPVITAILVMLWPLAREGNAISKRIFTILFVAAVTHMSLDVLSFFDYHLLWDHIARAVLKTVQALALYFFVLTHAILNSKIKSQK</sequence>
<feature type="transmembrane region" description="Helical" evidence="1">
    <location>
        <begin position="20"/>
        <end position="40"/>
    </location>
</feature>
<keyword evidence="1" id="KW-0472">Membrane</keyword>